<dbReference type="InterPro" id="IPR044053">
    <property type="entry name" value="AsaB-like"/>
</dbReference>
<dbReference type="GeneID" id="18911544"/>
<dbReference type="Proteomes" id="UP000008370">
    <property type="component" value="Unassembled WGS sequence"/>
</dbReference>
<comment type="similarity">
    <text evidence="1">Belongs to the asaB hydroxylase/desaturase family.</text>
</comment>
<protein>
    <recommendedName>
        <fullName evidence="4">Methyltransferase</fullName>
    </recommendedName>
</protein>
<evidence type="ECO:0008006" key="4">
    <source>
        <dbReference type="Google" id="ProtNLM"/>
    </source>
</evidence>
<dbReference type="RefSeq" id="XP_007401310.1">
    <property type="nucleotide sequence ID" value="XM_007401248.1"/>
</dbReference>
<dbReference type="EMBL" id="JH930479">
    <property type="protein sequence ID" value="EKM50119.1"/>
    <property type="molecule type" value="Genomic_DNA"/>
</dbReference>
<evidence type="ECO:0000313" key="3">
    <source>
        <dbReference type="Proteomes" id="UP000008370"/>
    </source>
</evidence>
<evidence type="ECO:0000313" key="2">
    <source>
        <dbReference type="EMBL" id="EKM50119.1"/>
    </source>
</evidence>
<dbReference type="HOGENOM" id="CLU_042688_2_0_1"/>
<organism evidence="2 3">
    <name type="scientific">Phanerochaete carnosa (strain HHB-10118-sp)</name>
    <name type="common">White-rot fungus</name>
    <name type="synonym">Peniophora carnosa</name>
    <dbReference type="NCBI Taxonomy" id="650164"/>
    <lineage>
        <taxon>Eukaryota</taxon>
        <taxon>Fungi</taxon>
        <taxon>Dikarya</taxon>
        <taxon>Basidiomycota</taxon>
        <taxon>Agaricomycotina</taxon>
        <taxon>Agaricomycetes</taxon>
        <taxon>Polyporales</taxon>
        <taxon>Phanerochaetaceae</taxon>
        <taxon>Phanerochaete</taxon>
    </lineage>
</organism>
<dbReference type="PANTHER" id="PTHR34598">
    <property type="entry name" value="BLL6449 PROTEIN"/>
    <property type="match status" value="1"/>
</dbReference>
<dbReference type="GO" id="GO:0016491">
    <property type="term" value="F:oxidoreductase activity"/>
    <property type="evidence" value="ECO:0007669"/>
    <property type="project" value="InterPro"/>
</dbReference>
<evidence type="ECO:0000256" key="1">
    <source>
        <dbReference type="ARBA" id="ARBA00023604"/>
    </source>
</evidence>
<name>K5VU59_PHACS</name>
<dbReference type="KEGG" id="pco:PHACADRAFT_200962"/>
<reference evidence="2 3" key="1">
    <citation type="journal article" date="2012" name="BMC Genomics">
        <title>Comparative genomics of the white-rot fungi, Phanerochaete carnosa and P. chrysosporium, to elucidate the genetic basis of the distinct wood types they colonize.</title>
        <authorList>
            <person name="Suzuki H."/>
            <person name="MacDonald J."/>
            <person name="Syed K."/>
            <person name="Salamov A."/>
            <person name="Hori C."/>
            <person name="Aerts A."/>
            <person name="Henrissat B."/>
            <person name="Wiebenga A."/>
            <person name="vanKuyk P.A."/>
            <person name="Barry K."/>
            <person name="Lindquist E."/>
            <person name="LaButti K."/>
            <person name="Lapidus A."/>
            <person name="Lucas S."/>
            <person name="Coutinho P."/>
            <person name="Gong Y."/>
            <person name="Samejima M."/>
            <person name="Mahadevan R."/>
            <person name="Abou-Zaid M."/>
            <person name="de Vries R.P."/>
            <person name="Igarashi K."/>
            <person name="Yadav J.S."/>
            <person name="Grigoriev I.V."/>
            <person name="Master E.R."/>
        </authorList>
    </citation>
    <scope>NUCLEOTIDE SEQUENCE [LARGE SCALE GENOMIC DNA]</scope>
    <source>
        <strain evidence="2 3">HHB-10118-sp</strain>
    </source>
</reference>
<dbReference type="OrthoDB" id="412788at2759"/>
<sequence length="285" mass="32728">MTVAVLALRDVPTTLNYFIPDPETDEAPRIYVGEPPAGIKKDNLGREPRDVVVRDARGKEKEYDLSLDKSGFQFAEYVSQEKDFEDEERIKDAYYKEVEELLKKEIGAKRVFVFGHILRCAEPDFVSPPGKNIHGAAVFIHVDQTLEAAVGRVHRHLGDEAERLLKGRVRIINVWRPIRNPVAHNPLAASDWRTIDKEHDLVSVPFIHPDQRTNSGVYALRYNPNHKRYYLSDQTPDEVTLIKCYDSEVDRARFTPHSAFLDKTSPKDAPYRESIEVRCLVFDTE</sequence>
<gene>
    <name evidence="2" type="ORF">PHACADRAFT_200962</name>
</gene>
<dbReference type="AlphaFoldDB" id="K5VU59"/>
<accession>K5VU59</accession>
<dbReference type="NCBIfam" id="NF041278">
    <property type="entry name" value="CmcJ_NvfI_EfuI"/>
    <property type="match status" value="1"/>
</dbReference>
<keyword evidence="3" id="KW-1185">Reference proteome</keyword>
<proteinExistence type="inferred from homology"/>
<dbReference type="InParanoid" id="K5VU59"/>
<dbReference type="PANTHER" id="PTHR34598:SF3">
    <property type="entry name" value="OXIDOREDUCTASE AN1597"/>
    <property type="match status" value="1"/>
</dbReference>